<dbReference type="InterPro" id="IPR000847">
    <property type="entry name" value="LysR_HTH_N"/>
</dbReference>
<keyword evidence="2" id="KW-0805">Transcription regulation</keyword>
<dbReference type="PRINTS" id="PR00039">
    <property type="entry name" value="HTHLYSR"/>
</dbReference>
<dbReference type="PANTHER" id="PTHR30126:SF39">
    <property type="entry name" value="HTH-TYPE TRANSCRIPTIONAL REGULATOR CYSL"/>
    <property type="match status" value="1"/>
</dbReference>
<organism evidence="6 7">
    <name type="scientific">Enterococcus camelliae</name>
    <dbReference type="NCBI Taxonomy" id="453959"/>
    <lineage>
        <taxon>Bacteria</taxon>
        <taxon>Bacillati</taxon>
        <taxon>Bacillota</taxon>
        <taxon>Bacilli</taxon>
        <taxon>Lactobacillales</taxon>
        <taxon>Enterococcaceae</taxon>
        <taxon>Enterococcus</taxon>
    </lineage>
</organism>
<reference evidence="7" key="1">
    <citation type="journal article" date="2019" name="Int. J. Syst. Evol. Microbiol.">
        <title>The Global Catalogue of Microorganisms (GCM) 10K type strain sequencing project: providing services to taxonomists for standard genome sequencing and annotation.</title>
        <authorList>
            <consortium name="The Broad Institute Genomics Platform"/>
            <consortium name="The Broad Institute Genome Sequencing Center for Infectious Disease"/>
            <person name="Wu L."/>
            <person name="Ma J."/>
        </authorList>
    </citation>
    <scope>NUCLEOTIDE SEQUENCE [LARGE SCALE GENOMIC DNA]</scope>
    <source>
        <strain evidence="7">TISTR 932</strain>
    </source>
</reference>
<comment type="caution">
    <text evidence="6">The sequence shown here is derived from an EMBL/GenBank/DDBJ whole genome shotgun (WGS) entry which is preliminary data.</text>
</comment>
<dbReference type="PANTHER" id="PTHR30126">
    <property type="entry name" value="HTH-TYPE TRANSCRIPTIONAL REGULATOR"/>
    <property type="match status" value="1"/>
</dbReference>
<accession>A0ABW5TJG3</accession>
<keyword evidence="7" id="KW-1185">Reference proteome</keyword>
<feature type="domain" description="HTH lysR-type" evidence="5">
    <location>
        <begin position="8"/>
        <end position="58"/>
    </location>
</feature>
<sequence length="289" mass="33118">MLDYRYDTFYTLAKQLNYTRAAEELNITQPAVTKHIQSLQAELGVNLFIYEHRELSLTPSGEYLFQQLDQLMPELHTIYRTLTQNSQLKIAVGRTIGECFLFQHDTAFSAFFDREDIELSIDTTDVILPKLFSNDIDIAIVAGEIDEHKFTKTHFLNQRLVGICSPLNNEVRTATTLNELTHSFLILRERGAGVIQVLKRVLAQSGLSIPQFKKHTHIANTDAIKKMVIQNKGISFLFDCSVKEELDKGILLEIPLRPITSFAFYLVTKKGREREPFIKQAIKELKKTI</sequence>
<proteinExistence type="inferred from homology"/>
<dbReference type="InterPro" id="IPR036390">
    <property type="entry name" value="WH_DNA-bd_sf"/>
</dbReference>
<evidence type="ECO:0000256" key="1">
    <source>
        <dbReference type="ARBA" id="ARBA00009437"/>
    </source>
</evidence>
<keyword evidence="4" id="KW-0804">Transcription</keyword>
<evidence type="ECO:0000259" key="5">
    <source>
        <dbReference type="PROSITE" id="PS50931"/>
    </source>
</evidence>
<keyword evidence="3" id="KW-0238">DNA-binding</keyword>
<dbReference type="Gene3D" id="3.40.190.10">
    <property type="entry name" value="Periplasmic binding protein-like II"/>
    <property type="match status" value="2"/>
</dbReference>
<evidence type="ECO:0000256" key="2">
    <source>
        <dbReference type="ARBA" id="ARBA00023015"/>
    </source>
</evidence>
<name>A0ABW5TJG3_9ENTE</name>
<dbReference type="Gene3D" id="1.10.10.10">
    <property type="entry name" value="Winged helix-like DNA-binding domain superfamily/Winged helix DNA-binding domain"/>
    <property type="match status" value="1"/>
</dbReference>
<comment type="similarity">
    <text evidence="1">Belongs to the LysR transcriptional regulatory family.</text>
</comment>
<dbReference type="Pfam" id="PF00126">
    <property type="entry name" value="HTH_1"/>
    <property type="match status" value="1"/>
</dbReference>
<dbReference type="PROSITE" id="PS50931">
    <property type="entry name" value="HTH_LYSR"/>
    <property type="match status" value="1"/>
</dbReference>
<dbReference type="EMBL" id="JBHUMO010000044">
    <property type="protein sequence ID" value="MFD2729342.1"/>
    <property type="molecule type" value="Genomic_DNA"/>
</dbReference>
<dbReference type="InterPro" id="IPR005119">
    <property type="entry name" value="LysR_subst-bd"/>
</dbReference>
<protein>
    <submittedName>
        <fullName evidence="6">LysR substrate-binding domain-containing protein</fullName>
    </submittedName>
</protein>
<evidence type="ECO:0000256" key="3">
    <source>
        <dbReference type="ARBA" id="ARBA00023125"/>
    </source>
</evidence>
<evidence type="ECO:0000256" key="4">
    <source>
        <dbReference type="ARBA" id="ARBA00023163"/>
    </source>
</evidence>
<dbReference type="RefSeq" id="WP_379981590.1">
    <property type="nucleotide sequence ID" value="NZ_JBHUMO010000044.1"/>
</dbReference>
<dbReference type="Pfam" id="PF03466">
    <property type="entry name" value="LysR_substrate"/>
    <property type="match status" value="1"/>
</dbReference>
<dbReference type="SUPFAM" id="SSF53850">
    <property type="entry name" value="Periplasmic binding protein-like II"/>
    <property type="match status" value="1"/>
</dbReference>
<evidence type="ECO:0000313" key="7">
    <source>
        <dbReference type="Proteomes" id="UP001597427"/>
    </source>
</evidence>
<gene>
    <name evidence="6" type="ORF">ACFSR0_07880</name>
</gene>
<dbReference type="InterPro" id="IPR036388">
    <property type="entry name" value="WH-like_DNA-bd_sf"/>
</dbReference>
<dbReference type="SUPFAM" id="SSF46785">
    <property type="entry name" value="Winged helix' DNA-binding domain"/>
    <property type="match status" value="1"/>
</dbReference>
<dbReference type="Proteomes" id="UP001597427">
    <property type="component" value="Unassembled WGS sequence"/>
</dbReference>
<evidence type="ECO:0000313" key="6">
    <source>
        <dbReference type="EMBL" id="MFD2729342.1"/>
    </source>
</evidence>